<evidence type="ECO:0000313" key="1">
    <source>
        <dbReference type="EMBL" id="UNH39924.1"/>
    </source>
</evidence>
<gene>
    <name evidence="1" type="ORF">MNY70_05640</name>
</gene>
<accession>A0ACD3YB00</accession>
<keyword evidence="2" id="KW-1185">Reference proteome</keyword>
<sequence>MSEIKSLADGDNLNNETWNDFIERLKHHNQGEGVNYHATAYPIFTVREKVTVTGSEDDNVGICCEGEYYDDVNDAFSELDKDVESKVLAQAEGYTGWSWDMLSDYDKANAIIDVTDDSYIYYWRWDYRTVNSHLTKEAAERFIKRKQHDYGKLSIHVESAYWCWELRTIIDAMMNGKIKYVGDNNETSSSNDDAGIN</sequence>
<organism evidence="1 2">
    <name type="scientific">Moellerella wisconsensis</name>
    <dbReference type="NCBI Taxonomy" id="158849"/>
    <lineage>
        <taxon>Bacteria</taxon>
        <taxon>Pseudomonadati</taxon>
        <taxon>Pseudomonadota</taxon>
        <taxon>Gammaproteobacteria</taxon>
        <taxon>Enterobacterales</taxon>
        <taxon>Morganellaceae</taxon>
        <taxon>Moellerella</taxon>
    </lineage>
</organism>
<protein>
    <submittedName>
        <fullName evidence="1">Uncharacterized protein</fullName>
    </submittedName>
</protein>
<evidence type="ECO:0000313" key="2">
    <source>
        <dbReference type="Proteomes" id="UP000829420"/>
    </source>
</evidence>
<dbReference type="EMBL" id="CP093255">
    <property type="protein sequence ID" value="UNH39924.1"/>
    <property type="molecule type" value="Genomic_DNA"/>
</dbReference>
<name>A0ACD3YB00_9GAMM</name>
<dbReference type="Proteomes" id="UP000829420">
    <property type="component" value="Chromosome"/>
</dbReference>
<proteinExistence type="predicted"/>
<reference evidence="1" key="1">
    <citation type="submission" date="2022-03" db="EMBL/GenBank/DDBJ databases">
        <title>ESBL-producing Moellerella wisconsensis and Escherichia marmotae isolated from wild game meat.</title>
        <authorList>
            <person name="Biggel M."/>
        </authorList>
    </citation>
    <scope>NUCLEOTIDE SEQUENCE</scope>
    <source>
        <strain evidence="1">W1</strain>
    </source>
</reference>